<protein>
    <submittedName>
        <fullName evidence="1">NAD(P)-linked oxidoreductase superfamily protein</fullName>
    </submittedName>
</protein>
<keyword evidence="2" id="KW-1185">Reference proteome</keyword>
<sequence>MGLMMSGQKPLGSTTTIDVRLVSWEPPDMKAVLIQMGHHKGTPASQVWAVSLSGNGRRQRVNVIERVVNGDFFLKLREKVYQQFQKLHFLSMLVQAFRKLYTPPNLFWSPVERERDLAMGQPVVSGLPIMVVTTFVAPDRNTFFAVLIRSGLCLAVCQLGPKSHESKEAENQTRYTLSSKDSP</sequence>
<organism evidence="1 2">
    <name type="scientific">Striga asiatica</name>
    <name type="common">Asiatic witchweed</name>
    <name type="synonym">Buchnera asiatica</name>
    <dbReference type="NCBI Taxonomy" id="4170"/>
    <lineage>
        <taxon>Eukaryota</taxon>
        <taxon>Viridiplantae</taxon>
        <taxon>Streptophyta</taxon>
        <taxon>Embryophyta</taxon>
        <taxon>Tracheophyta</taxon>
        <taxon>Spermatophyta</taxon>
        <taxon>Magnoliopsida</taxon>
        <taxon>eudicotyledons</taxon>
        <taxon>Gunneridae</taxon>
        <taxon>Pentapetalae</taxon>
        <taxon>asterids</taxon>
        <taxon>lamiids</taxon>
        <taxon>Lamiales</taxon>
        <taxon>Orobanchaceae</taxon>
        <taxon>Buchnereae</taxon>
        <taxon>Striga</taxon>
    </lineage>
</organism>
<comment type="caution">
    <text evidence="1">The sequence shown here is derived from an EMBL/GenBank/DDBJ whole genome shotgun (WGS) entry which is preliminary data.</text>
</comment>
<reference evidence="2" key="1">
    <citation type="journal article" date="2019" name="Curr. Biol.">
        <title>Genome Sequence of Striga asiatica Provides Insight into the Evolution of Plant Parasitism.</title>
        <authorList>
            <person name="Yoshida S."/>
            <person name="Kim S."/>
            <person name="Wafula E.K."/>
            <person name="Tanskanen J."/>
            <person name="Kim Y.M."/>
            <person name="Honaas L."/>
            <person name="Yang Z."/>
            <person name="Spallek T."/>
            <person name="Conn C.E."/>
            <person name="Ichihashi Y."/>
            <person name="Cheong K."/>
            <person name="Cui S."/>
            <person name="Der J.P."/>
            <person name="Gundlach H."/>
            <person name="Jiao Y."/>
            <person name="Hori C."/>
            <person name="Ishida J.K."/>
            <person name="Kasahara H."/>
            <person name="Kiba T."/>
            <person name="Kim M.S."/>
            <person name="Koo N."/>
            <person name="Laohavisit A."/>
            <person name="Lee Y.H."/>
            <person name="Lumba S."/>
            <person name="McCourt P."/>
            <person name="Mortimer J.C."/>
            <person name="Mutuku J.M."/>
            <person name="Nomura T."/>
            <person name="Sasaki-Sekimoto Y."/>
            <person name="Seto Y."/>
            <person name="Wang Y."/>
            <person name="Wakatake T."/>
            <person name="Sakakibara H."/>
            <person name="Demura T."/>
            <person name="Yamaguchi S."/>
            <person name="Yoneyama K."/>
            <person name="Manabe R.I."/>
            <person name="Nelson D.C."/>
            <person name="Schulman A.H."/>
            <person name="Timko M.P."/>
            <person name="dePamphilis C.W."/>
            <person name="Choi D."/>
            <person name="Shirasu K."/>
        </authorList>
    </citation>
    <scope>NUCLEOTIDE SEQUENCE [LARGE SCALE GENOMIC DNA]</scope>
    <source>
        <strain evidence="2">cv. UVA1</strain>
    </source>
</reference>
<dbReference type="EMBL" id="BKCP01005572">
    <property type="protein sequence ID" value="GER39028.1"/>
    <property type="molecule type" value="Genomic_DNA"/>
</dbReference>
<dbReference type="AlphaFoldDB" id="A0A5A7Q2F8"/>
<name>A0A5A7Q2F8_STRAF</name>
<accession>A0A5A7Q2F8</accession>
<proteinExistence type="predicted"/>
<dbReference type="Proteomes" id="UP000325081">
    <property type="component" value="Unassembled WGS sequence"/>
</dbReference>
<evidence type="ECO:0000313" key="2">
    <source>
        <dbReference type="Proteomes" id="UP000325081"/>
    </source>
</evidence>
<evidence type="ECO:0000313" key="1">
    <source>
        <dbReference type="EMBL" id="GER39028.1"/>
    </source>
</evidence>
<gene>
    <name evidence="1" type="ORF">STAS_15606</name>
</gene>